<accession>A0A1F6TI72</accession>
<proteinExistence type="predicted"/>
<evidence type="ECO:0000313" key="2">
    <source>
        <dbReference type="EMBL" id="OGI44847.1"/>
    </source>
</evidence>
<dbReference type="SUPFAM" id="SSF89155">
    <property type="entry name" value="TorD-like"/>
    <property type="match status" value="1"/>
</dbReference>
<evidence type="ECO:0000313" key="3">
    <source>
        <dbReference type="Proteomes" id="UP000177925"/>
    </source>
</evidence>
<name>A0A1F6TI72_9PROT</name>
<protein>
    <submittedName>
        <fullName evidence="2">Uncharacterized protein</fullName>
    </submittedName>
</protein>
<dbReference type="EMBL" id="MFSS01000010">
    <property type="protein sequence ID" value="OGI44847.1"/>
    <property type="molecule type" value="Genomic_DNA"/>
</dbReference>
<reference evidence="2 3" key="1">
    <citation type="journal article" date="2016" name="Nat. Commun.">
        <title>Thousands of microbial genomes shed light on interconnected biogeochemical processes in an aquifer system.</title>
        <authorList>
            <person name="Anantharaman K."/>
            <person name="Brown C.T."/>
            <person name="Hug L.A."/>
            <person name="Sharon I."/>
            <person name="Castelle C.J."/>
            <person name="Probst A.J."/>
            <person name="Thomas B.C."/>
            <person name="Singh A."/>
            <person name="Wilkins M.J."/>
            <person name="Karaoz U."/>
            <person name="Brodie E.L."/>
            <person name="Williams K.H."/>
            <person name="Hubbard S.S."/>
            <person name="Banfield J.F."/>
        </authorList>
    </citation>
    <scope>NUCLEOTIDE SEQUENCE [LARGE SCALE GENOMIC DNA]</scope>
</reference>
<dbReference type="PANTHER" id="PTHR34227:SF1">
    <property type="entry name" value="DIMETHYL SULFOXIDE REDUCTASE CHAPERONE-RELATED"/>
    <property type="match status" value="1"/>
</dbReference>
<keyword evidence="1" id="KW-0143">Chaperone</keyword>
<evidence type="ECO:0000256" key="1">
    <source>
        <dbReference type="ARBA" id="ARBA00023186"/>
    </source>
</evidence>
<dbReference type="InterPro" id="IPR036411">
    <property type="entry name" value="TorD-like_sf"/>
</dbReference>
<dbReference type="Proteomes" id="UP000177925">
    <property type="component" value="Unassembled WGS sequence"/>
</dbReference>
<comment type="caution">
    <text evidence="2">The sequence shown here is derived from an EMBL/GenBank/DDBJ whole genome shotgun (WGS) entry which is preliminary data.</text>
</comment>
<organism evidence="2 3">
    <name type="scientific">Candidatus Muproteobacteria bacterium RBG_16_64_11</name>
    <dbReference type="NCBI Taxonomy" id="1817758"/>
    <lineage>
        <taxon>Bacteria</taxon>
        <taxon>Pseudomonadati</taxon>
        <taxon>Pseudomonadota</taxon>
        <taxon>Candidatus Muproteobacteria</taxon>
    </lineage>
</organism>
<dbReference type="Pfam" id="PF02613">
    <property type="entry name" value="Nitrate_red_del"/>
    <property type="match status" value="1"/>
</dbReference>
<gene>
    <name evidence="2" type="ORF">A2150_02700</name>
</gene>
<dbReference type="PANTHER" id="PTHR34227">
    <property type="entry name" value="CHAPERONE PROTEIN YCDY"/>
    <property type="match status" value="1"/>
</dbReference>
<dbReference type="STRING" id="1817758.A2150_02700"/>
<dbReference type="AlphaFoldDB" id="A0A1F6TI72"/>
<dbReference type="Gene3D" id="1.10.3480.10">
    <property type="entry name" value="TorD-like"/>
    <property type="match status" value="1"/>
</dbReference>
<sequence>MSTREASAGAAPPPADAEGALVRSRIYKALSLAFLYPSRQFFEELRDGGYAGQWSALIEALPRAHPAAGALPRFGAELEAALAGLCFEDYETAYITTFDVGTPQPPCAPYEGNFREGIPRAKRLLNIVAFYRHFGLKMSEEECKRELADHASVELEFMHFLAFKEAQAREAGEEDLLRGYALAQRDFLARHLTAWFPKFTDKLKTAAASPAFASIAAVAAAFIEQDLIFLRGCLQTWGVPELREMPEIVEQPSTEPAATGCCPAAGD</sequence>
<dbReference type="InterPro" id="IPR050289">
    <property type="entry name" value="TorD/DmsD_chaperones"/>
</dbReference>
<dbReference type="InterPro" id="IPR020945">
    <property type="entry name" value="DMSO/NO3_reduct_chaperone"/>
</dbReference>